<keyword evidence="1" id="KW-0145">Chemotaxis</keyword>
<dbReference type="eggNOG" id="COG0840">
    <property type="taxonomic scope" value="Bacteria"/>
</dbReference>
<dbReference type="Pfam" id="PF00015">
    <property type="entry name" value="MCPsignal"/>
    <property type="match status" value="1"/>
</dbReference>
<evidence type="ECO:0000256" key="2">
    <source>
        <dbReference type="ARBA" id="ARBA00029447"/>
    </source>
</evidence>
<reference evidence="8 9" key="1">
    <citation type="submission" date="2016-10" db="EMBL/GenBank/DDBJ databases">
        <authorList>
            <person name="de Groot N.N."/>
        </authorList>
    </citation>
    <scope>NUCLEOTIDE SEQUENCE [LARGE SCALE GENOMIC DNA]</scope>
    <source>
        <strain evidence="8 9">DSM 19012</strain>
    </source>
</reference>
<dbReference type="InterPro" id="IPR051310">
    <property type="entry name" value="MCP_chemotaxis"/>
</dbReference>
<feature type="domain" description="HAMP" evidence="7">
    <location>
        <begin position="177"/>
        <end position="216"/>
    </location>
</feature>
<dbReference type="PANTHER" id="PTHR43531">
    <property type="entry name" value="PROTEIN ICFG"/>
    <property type="match status" value="1"/>
</dbReference>
<dbReference type="Gene3D" id="1.20.120.30">
    <property type="entry name" value="Aspartate receptor, ligand-binding domain"/>
    <property type="match status" value="1"/>
</dbReference>
<dbReference type="Gene3D" id="1.10.287.950">
    <property type="entry name" value="Methyl-accepting chemotaxis protein"/>
    <property type="match status" value="1"/>
</dbReference>
<dbReference type="SMART" id="SM00283">
    <property type="entry name" value="MA"/>
    <property type="match status" value="1"/>
</dbReference>
<name>A0A1I2AMD1_9BACT</name>
<keyword evidence="9" id="KW-1185">Reference proteome</keyword>
<gene>
    <name evidence="8" type="ORF">SAMN05444380_111114</name>
</gene>
<evidence type="ECO:0000313" key="9">
    <source>
        <dbReference type="Proteomes" id="UP000181976"/>
    </source>
</evidence>
<sequence length="452" mass="49496">MNDKACTLGRWLHSAEAQQLSRKYPPIASWIEQLYQPHALLHASAAKINQALKAGNVTLAQNIFNNQAKSHAQKTLDGLDSIINWNNQRLDAMAKADSIYSNVTLPVIDQLSHLFNELINETRLAIEKSNNEVTVNAARTKSSLIITTLIVLTLSLLSAIFFSLYFYKHIGQRVKDAKTIAQGDLTRSVAVRQKDELGDLARSLEQMRKKLNEIIGNIIVGAKTIYSAGNQINTGSQGIANSANEQAASIEEISSSMEETLANTSQTYNHALKTKQFLEELSSKIKTSNEKGAIARITLQNIVKRISIVNDIARQTNLLALNAAVEASRAGDQGKGFSVIATEIRKLAERSKEAAMEINKLSADGINTSAEARKLMNELAPEIQESISMMEEVVAASAEQKSGAEQINSAIEILNQVTQEYAASAEELSASAEELNNQSESLTNLTHYFKVK</sequence>
<feature type="transmembrane region" description="Helical" evidence="5">
    <location>
        <begin position="144"/>
        <end position="167"/>
    </location>
</feature>
<feature type="domain" description="Methyl-accepting transducer" evidence="6">
    <location>
        <begin position="214"/>
        <end position="436"/>
    </location>
</feature>
<dbReference type="SUPFAM" id="SSF58104">
    <property type="entry name" value="Methyl-accepting chemotaxis protein (MCP) signaling domain"/>
    <property type="match status" value="1"/>
</dbReference>
<dbReference type="InParanoid" id="A0A1I2AMD1"/>
<protein>
    <submittedName>
        <fullName evidence="8">Methyl-accepting chemotaxis protein</fullName>
    </submittedName>
</protein>
<dbReference type="CDD" id="cd06225">
    <property type="entry name" value="HAMP"/>
    <property type="match status" value="1"/>
</dbReference>
<dbReference type="AlphaFoldDB" id="A0A1I2AMD1"/>
<dbReference type="SMART" id="SM00304">
    <property type="entry name" value="HAMP"/>
    <property type="match status" value="1"/>
</dbReference>
<evidence type="ECO:0000259" key="6">
    <source>
        <dbReference type="PROSITE" id="PS50111"/>
    </source>
</evidence>
<keyword evidence="5" id="KW-1133">Transmembrane helix</keyword>
<dbReference type="Proteomes" id="UP000181976">
    <property type="component" value="Unassembled WGS sequence"/>
</dbReference>
<dbReference type="GO" id="GO:0004888">
    <property type="term" value="F:transmembrane signaling receptor activity"/>
    <property type="evidence" value="ECO:0007669"/>
    <property type="project" value="TreeGrafter"/>
</dbReference>
<dbReference type="GO" id="GO:0006935">
    <property type="term" value="P:chemotaxis"/>
    <property type="evidence" value="ECO:0007669"/>
    <property type="project" value="UniProtKB-KW"/>
</dbReference>
<feature type="coiled-coil region" evidence="4">
    <location>
        <begin position="418"/>
        <end position="445"/>
    </location>
</feature>
<keyword evidence="3" id="KW-0807">Transducer</keyword>
<evidence type="ECO:0000259" key="7">
    <source>
        <dbReference type="PROSITE" id="PS50885"/>
    </source>
</evidence>
<comment type="similarity">
    <text evidence="2">Belongs to the methyl-accepting chemotaxis (MCP) protein family.</text>
</comment>
<dbReference type="PROSITE" id="PS50885">
    <property type="entry name" value="HAMP"/>
    <property type="match status" value="1"/>
</dbReference>
<dbReference type="OrthoDB" id="9814363at2"/>
<dbReference type="EMBL" id="FONA01000011">
    <property type="protein sequence ID" value="SFE45195.1"/>
    <property type="molecule type" value="Genomic_DNA"/>
</dbReference>
<dbReference type="FunCoup" id="A0A1I2AMD1">
    <property type="interactions" value="75"/>
</dbReference>
<organism evidence="8 9">
    <name type="scientific">Thermophagus xiamenensis</name>
    <dbReference type="NCBI Taxonomy" id="385682"/>
    <lineage>
        <taxon>Bacteria</taxon>
        <taxon>Pseudomonadati</taxon>
        <taxon>Bacteroidota</taxon>
        <taxon>Bacteroidia</taxon>
        <taxon>Marinilabiliales</taxon>
        <taxon>Marinilabiliaceae</taxon>
        <taxon>Thermophagus</taxon>
    </lineage>
</organism>
<keyword evidence="5" id="KW-0472">Membrane</keyword>
<dbReference type="STRING" id="385682.SAMN05444380_111114"/>
<evidence type="ECO:0000256" key="4">
    <source>
        <dbReference type="SAM" id="Coils"/>
    </source>
</evidence>
<dbReference type="GO" id="GO:0005886">
    <property type="term" value="C:plasma membrane"/>
    <property type="evidence" value="ECO:0007669"/>
    <property type="project" value="TreeGrafter"/>
</dbReference>
<evidence type="ECO:0000256" key="3">
    <source>
        <dbReference type="PROSITE-ProRule" id="PRU00284"/>
    </source>
</evidence>
<dbReference type="Pfam" id="PF00672">
    <property type="entry name" value="HAMP"/>
    <property type="match status" value="1"/>
</dbReference>
<dbReference type="PROSITE" id="PS50111">
    <property type="entry name" value="CHEMOTAXIS_TRANSDUC_2"/>
    <property type="match status" value="1"/>
</dbReference>
<keyword evidence="4" id="KW-0175">Coiled coil</keyword>
<accession>A0A1I2AMD1</accession>
<dbReference type="InterPro" id="IPR004089">
    <property type="entry name" value="MCPsignal_dom"/>
</dbReference>
<dbReference type="Gene3D" id="6.10.340.10">
    <property type="match status" value="1"/>
</dbReference>
<proteinExistence type="inferred from homology"/>
<dbReference type="GO" id="GO:0007165">
    <property type="term" value="P:signal transduction"/>
    <property type="evidence" value="ECO:0007669"/>
    <property type="project" value="UniProtKB-KW"/>
</dbReference>
<dbReference type="PANTHER" id="PTHR43531:SF11">
    <property type="entry name" value="METHYL-ACCEPTING CHEMOTAXIS PROTEIN 3"/>
    <property type="match status" value="1"/>
</dbReference>
<evidence type="ECO:0000256" key="5">
    <source>
        <dbReference type="SAM" id="Phobius"/>
    </source>
</evidence>
<dbReference type="InterPro" id="IPR003660">
    <property type="entry name" value="HAMP_dom"/>
</dbReference>
<keyword evidence="5" id="KW-0812">Transmembrane</keyword>
<evidence type="ECO:0000313" key="8">
    <source>
        <dbReference type="EMBL" id="SFE45195.1"/>
    </source>
</evidence>
<evidence type="ECO:0000256" key="1">
    <source>
        <dbReference type="ARBA" id="ARBA00022500"/>
    </source>
</evidence>
<dbReference type="RefSeq" id="WP_010526424.1">
    <property type="nucleotide sequence ID" value="NZ_AFSL01000009.1"/>
</dbReference>